<keyword evidence="2" id="KW-1185">Reference proteome</keyword>
<dbReference type="EMBL" id="CM056742">
    <property type="protein sequence ID" value="KAJ8681147.1"/>
    <property type="molecule type" value="Genomic_DNA"/>
</dbReference>
<comment type="caution">
    <text evidence="1">The sequence shown here is derived from an EMBL/GenBank/DDBJ whole genome shotgun (WGS) entry which is preliminary data.</text>
</comment>
<accession>A0ACC2PFB9</accession>
<evidence type="ECO:0000313" key="1">
    <source>
        <dbReference type="EMBL" id="KAJ8681147.1"/>
    </source>
</evidence>
<organism evidence="1 2">
    <name type="scientific">Eretmocerus hayati</name>
    <dbReference type="NCBI Taxonomy" id="131215"/>
    <lineage>
        <taxon>Eukaryota</taxon>
        <taxon>Metazoa</taxon>
        <taxon>Ecdysozoa</taxon>
        <taxon>Arthropoda</taxon>
        <taxon>Hexapoda</taxon>
        <taxon>Insecta</taxon>
        <taxon>Pterygota</taxon>
        <taxon>Neoptera</taxon>
        <taxon>Endopterygota</taxon>
        <taxon>Hymenoptera</taxon>
        <taxon>Apocrita</taxon>
        <taxon>Proctotrupomorpha</taxon>
        <taxon>Chalcidoidea</taxon>
        <taxon>Aphelinidae</taxon>
        <taxon>Aphelininae</taxon>
        <taxon>Eretmocerus</taxon>
    </lineage>
</organism>
<protein>
    <submittedName>
        <fullName evidence="1">Uncharacterized protein</fullName>
    </submittedName>
</protein>
<gene>
    <name evidence="1" type="ORF">QAD02_016934</name>
</gene>
<reference evidence="1" key="1">
    <citation type="submission" date="2023-04" db="EMBL/GenBank/DDBJ databases">
        <title>A chromosome-level genome assembly of the parasitoid wasp Eretmocerus hayati.</title>
        <authorList>
            <person name="Zhong Y."/>
            <person name="Liu S."/>
            <person name="Liu Y."/>
        </authorList>
    </citation>
    <scope>NUCLEOTIDE SEQUENCE</scope>
    <source>
        <strain evidence="1">ZJU_SS_LIU_2023</strain>
    </source>
</reference>
<proteinExistence type="predicted"/>
<dbReference type="Proteomes" id="UP001239111">
    <property type="component" value="Chromosome 2"/>
</dbReference>
<evidence type="ECO:0000313" key="2">
    <source>
        <dbReference type="Proteomes" id="UP001239111"/>
    </source>
</evidence>
<name>A0ACC2PFB9_9HYME</name>
<sequence length="100" mass="11057">MSAPVNHRNVTPLLNLLRNVFRGKKVKTNPLRFADEQAARTQPQPDLPGGPYAKISEIAYYARDGRREAQPPVVIVDLAQGGSRDRIPEPRTPGQAYLPA</sequence>